<evidence type="ECO:0000313" key="3">
    <source>
        <dbReference type="EnsemblPlants" id="LPERR11G17010.1"/>
    </source>
</evidence>
<dbReference type="PANTHER" id="PTHR38926:SF71">
    <property type="entry name" value="OS08G0194350 PROTEIN"/>
    <property type="match status" value="1"/>
</dbReference>
<dbReference type="SUPFAM" id="SSF81383">
    <property type="entry name" value="F-box domain"/>
    <property type="match status" value="1"/>
</dbReference>
<dbReference type="AlphaFoldDB" id="A0A0D9XUH3"/>
<dbReference type="FunFam" id="1.20.1280.50:FF:000037">
    <property type="entry name" value="F-box protein SKIP19"/>
    <property type="match status" value="1"/>
</dbReference>
<dbReference type="EnsemblPlants" id="LPERR11G17010.1">
    <property type="protein sequence ID" value="LPERR11G17010.1"/>
    <property type="gene ID" value="LPERR11G17010"/>
</dbReference>
<dbReference type="Pfam" id="PF00646">
    <property type="entry name" value="F-box"/>
    <property type="match status" value="1"/>
</dbReference>
<dbReference type="Proteomes" id="UP000032180">
    <property type="component" value="Chromosome 11"/>
</dbReference>
<evidence type="ECO:0000256" key="1">
    <source>
        <dbReference type="SAM" id="Phobius"/>
    </source>
</evidence>
<dbReference type="InterPro" id="IPR036047">
    <property type="entry name" value="F-box-like_dom_sf"/>
</dbReference>
<protein>
    <recommendedName>
        <fullName evidence="2">F-box domain-containing protein</fullName>
    </recommendedName>
</protein>
<reference evidence="3 4" key="1">
    <citation type="submission" date="2012-08" db="EMBL/GenBank/DDBJ databases">
        <title>Oryza genome evolution.</title>
        <authorList>
            <person name="Wing R.A."/>
        </authorList>
    </citation>
    <scope>NUCLEOTIDE SEQUENCE</scope>
</reference>
<proteinExistence type="predicted"/>
<dbReference type="Gene3D" id="3.80.10.10">
    <property type="entry name" value="Ribonuclease Inhibitor"/>
    <property type="match status" value="1"/>
</dbReference>
<evidence type="ECO:0000259" key="2">
    <source>
        <dbReference type="Pfam" id="PF00646"/>
    </source>
</evidence>
<name>A0A0D9XUH3_9ORYZ</name>
<feature type="domain" description="F-box" evidence="2">
    <location>
        <begin position="16"/>
        <end position="58"/>
    </location>
</feature>
<accession>A0A0D9XUH3</accession>
<reference evidence="4" key="2">
    <citation type="submission" date="2013-12" db="EMBL/GenBank/DDBJ databases">
        <authorList>
            <person name="Yu Y."/>
            <person name="Lee S."/>
            <person name="de Baynast K."/>
            <person name="Wissotski M."/>
            <person name="Liu L."/>
            <person name="Talag J."/>
            <person name="Goicoechea J."/>
            <person name="Angelova A."/>
            <person name="Jetty R."/>
            <person name="Kudrna D."/>
            <person name="Golser W."/>
            <person name="Rivera L."/>
            <person name="Zhang J."/>
            <person name="Wing R."/>
        </authorList>
    </citation>
    <scope>NUCLEOTIDE SEQUENCE</scope>
</reference>
<organism evidence="3 4">
    <name type="scientific">Leersia perrieri</name>
    <dbReference type="NCBI Taxonomy" id="77586"/>
    <lineage>
        <taxon>Eukaryota</taxon>
        <taxon>Viridiplantae</taxon>
        <taxon>Streptophyta</taxon>
        <taxon>Embryophyta</taxon>
        <taxon>Tracheophyta</taxon>
        <taxon>Spermatophyta</taxon>
        <taxon>Magnoliopsida</taxon>
        <taxon>Liliopsida</taxon>
        <taxon>Poales</taxon>
        <taxon>Poaceae</taxon>
        <taxon>BOP clade</taxon>
        <taxon>Oryzoideae</taxon>
        <taxon>Oryzeae</taxon>
        <taxon>Oryzinae</taxon>
        <taxon>Leersia</taxon>
    </lineage>
</organism>
<dbReference type="InterPro" id="IPR001810">
    <property type="entry name" value="F-box_dom"/>
</dbReference>
<dbReference type="SUPFAM" id="SSF52047">
    <property type="entry name" value="RNI-like"/>
    <property type="match status" value="1"/>
</dbReference>
<keyword evidence="1" id="KW-0472">Membrane</keyword>
<sequence>MKRRDVQLMQVETRDWSELPADALTVVFAKLGIVGVLMGAGLVCHSWLNAAKMPDLWRSVEMSRLDLDVMTFNENVLCAMAKVAVDRSDGRLEVFKGHDFVSDELLKHIGNRSPYLKVLSLSCYSPTRVTLEGFSYLTKRCRLLEDIFYDCRIVQPLLVLAELQQLRYLTLQGTSISKKG</sequence>
<reference evidence="3" key="3">
    <citation type="submission" date="2015-04" db="UniProtKB">
        <authorList>
            <consortium name="EnsemblPlants"/>
        </authorList>
    </citation>
    <scope>IDENTIFICATION</scope>
</reference>
<feature type="transmembrane region" description="Helical" evidence="1">
    <location>
        <begin position="23"/>
        <end position="48"/>
    </location>
</feature>
<dbReference type="STRING" id="77586.A0A0D9XUH3"/>
<dbReference type="PANTHER" id="PTHR38926">
    <property type="entry name" value="F-BOX DOMAIN CONTAINING PROTEIN, EXPRESSED"/>
    <property type="match status" value="1"/>
</dbReference>
<dbReference type="eggNOG" id="KOG1947">
    <property type="taxonomic scope" value="Eukaryota"/>
</dbReference>
<evidence type="ECO:0000313" key="4">
    <source>
        <dbReference type="Proteomes" id="UP000032180"/>
    </source>
</evidence>
<keyword evidence="4" id="KW-1185">Reference proteome</keyword>
<keyword evidence="1" id="KW-0812">Transmembrane</keyword>
<dbReference type="HOGENOM" id="CLU_110011_0_0_1"/>
<dbReference type="Gramene" id="LPERR11G17010.1">
    <property type="protein sequence ID" value="LPERR11G17010.1"/>
    <property type="gene ID" value="LPERR11G17010"/>
</dbReference>
<dbReference type="Gene3D" id="1.20.1280.50">
    <property type="match status" value="1"/>
</dbReference>
<dbReference type="InterPro" id="IPR032675">
    <property type="entry name" value="LRR_dom_sf"/>
</dbReference>
<keyword evidence="1" id="KW-1133">Transmembrane helix</keyword>